<name>A0ABV6H6K5_9ACTN</name>
<dbReference type="Gene3D" id="1.10.10.10">
    <property type="entry name" value="Winged helix-like DNA-binding domain superfamily/Winged helix DNA-binding domain"/>
    <property type="match status" value="1"/>
</dbReference>
<dbReference type="RefSeq" id="WP_382362353.1">
    <property type="nucleotide sequence ID" value="NZ_JBHLWV010000016.1"/>
</dbReference>
<protein>
    <submittedName>
        <fullName evidence="1">DUF433 domain-containing protein</fullName>
    </submittedName>
</protein>
<comment type="caution">
    <text evidence="1">The sequence shown here is derived from an EMBL/GenBank/DDBJ whole genome shotgun (WGS) entry which is preliminary data.</text>
</comment>
<accession>A0ABV6H6K5</accession>
<dbReference type="InterPro" id="IPR036388">
    <property type="entry name" value="WH-like_DNA-bd_sf"/>
</dbReference>
<dbReference type="SUPFAM" id="SSF46689">
    <property type="entry name" value="Homeodomain-like"/>
    <property type="match status" value="1"/>
</dbReference>
<evidence type="ECO:0000313" key="2">
    <source>
        <dbReference type="Proteomes" id="UP001589783"/>
    </source>
</evidence>
<dbReference type="EMBL" id="JBHLWV010000016">
    <property type="protein sequence ID" value="MFC0314506.1"/>
    <property type="molecule type" value="Genomic_DNA"/>
</dbReference>
<dbReference type="Pfam" id="PF04255">
    <property type="entry name" value="DUF433"/>
    <property type="match status" value="1"/>
</dbReference>
<sequence>MTDPHRYVPIELDSAQVAPTINGATLDPVDVTANVLPGADPAWVHLSVPVPQLGVIEAVEVSIPRATLLKGVAAATGPVTDEWRVPADQLDAAHAEIASLRADVERLEAAATGEPEPMSAAALQAVAQTLSLLIEERSPSWYGDRAYTLMVARAFVRARIRSADDAAGRVDPRRETERADAAEVAWQDTATELAEVRAEREELAATVARVEALAVWTDPERMGDIPCVRGTRVPVDQVRDLLATCTDSEIVWHYPTCRISAVAIIRALTEETAA</sequence>
<keyword evidence="2" id="KW-1185">Reference proteome</keyword>
<gene>
    <name evidence="1" type="ORF">ACFFJD_06535</name>
</gene>
<dbReference type="InterPro" id="IPR009057">
    <property type="entry name" value="Homeodomain-like_sf"/>
</dbReference>
<proteinExistence type="predicted"/>
<evidence type="ECO:0000313" key="1">
    <source>
        <dbReference type="EMBL" id="MFC0314506.1"/>
    </source>
</evidence>
<dbReference type="Proteomes" id="UP001589783">
    <property type="component" value="Unassembled WGS sequence"/>
</dbReference>
<dbReference type="InterPro" id="IPR007367">
    <property type="entry name" value="DUF433"/>
</dbReference>
<organism evidence="1 2">
    <name type="scientific">Gordonia phosphorivorans</name>
    <dbReference type="NCBI Taxonomy" id="1056982"/>
    <lineage>
        <taxon>Bacteria</taxon>
        <taxon>Bacillati</taxon>
        <taxon>Actinomycetota</taxon>
        <taxon>Actinomycetes</taxon>
        <taxon>Mycobacteriales</taxon>
        <taxon>Gordoniaceae</taxon>
        <taxon>Gordonia</taxon>
    </lineage>
</organism>
<reference evidence="1 2" key="1">
    <citation type="submission" date="2024-09" db="EMBL/GenBank/DDBJ databases">
        <authorList>
            <person name="Sun Q."/>
            <person name="Mori K."/>
        </authorList>
    </citation>
    <scope>NUCLEOTIDE SEQUENCE [LARGE SCALE GENOMIC DNA]</scope>
    <source>
        <strain evidence="1 2">CCM 7957</strain>
    </source>
</reference>